<gene>
    <name evidence="5" type="ORF">L484_000114</name>
</gene>
<name>W9SF49_9ROSA</name>
<dbReference type="GO" id="GO:0005737">
    <property type="term" value="C:cytoplasm"/>
    <property type="evidence" value="ECO:0007669"/>
    <property type="project" value="UniProtKB-SubCell"/>
</dbReference>
<evidence type="ECO:0000313" key="6">
    <source>
        <dbReference type="Proteomes" id="UP000030645"/>
    </source>
</evidence>
<comment type="subcellular location">
    <subcellularLocation>
        <location evidence="2">Cytoplasm</location>
    </subcellularLocation>
    <subcellularLocation>
        <location evidence="1">Nucleus</location>
    </subcellularLocation>
</comment>
<dbReference type="STRING" id="981085.W9SF49"/>
<dbReference type="PANTHER" id="PTHR31250:SF27">
    <property type="entry name" value="IQ DOMAIN-CONTAINING PROTEIN IQM5"/>
    <property type="match status" value="1"/>
</dbReference>
<dbReference type="Proteomes" id="UP000030645">
    <property type="component" value="Unassembled WGS sequence"/>
</dbReference>
<keyword evidence="4" id="KW-0539">Nucleus</keyword>
<evidence type="ECO:0000256" key="2">
    <source>
        <dbReference type="ARBA" id="ARBA00004496"/>
    </source>
</evidence>
<evidence type="ECO:0000313" key="5">
    <source>
        <dbReference type="EMBL" id="EXC50856.1"/>
    </source>
</evidence>
<dbReference type="EMBL" id="KE624903">
    <property type="protein sequence ID" value="EXC50856.1"/>
    <property type="molecule type" value="Genomic_DNA"/>
</dbReference>
<accession>W9SF49</accession>
<organism evidence="5 6">
    <name type="scientific">Morus notabilis</name>
    <dbReference type="NCBI Taxonomy" id="981085"/>
    <lineage>
        <taxon>Eukaryota</taxon>
        <taxon>Viridiplantae</taxon>
        <taxon>Streptophyta</taxon>
        <taxon>Embryophyta</taxon>
        <taxon>Tracheophyta</taxon>
        <taxon>Spermatophyta</taxon>
        <taxon>Magnoliopsida</taxon>
        <taxon>eudicotyledons</taxon>
        <taxon>Gunneridae</taxon>
        <taxon>Pentapetalae</taxon>
        <taxon>rosids</taxon>
        <taxon>fabids</taxon>
        <taxon>Rosales</taxon>
        <taxon>Moraceae</taxon>
        <taxon>Moreae</taxon>
        <taxon>Morus</taxon>
    </lineage>
</organism>
<evidence type="ECO:0000256" key="3">
    <source>
        <dbReference type="ARBA" id="ARBA00022490"/>
    </source>
</evidence>
<proteinExistence type="predicted"/>
<dbReference type="PANTHER" id="PTHR31250">
    <property type="entry name" value="IQ DOMAIN-CONTAINING PROTEIN IQM3"/>
    <property type="match status" value="1"/>
</dbReference>
<dbReference type="InterPro" id="IPR044159">
    <property type="entry name" value="IQM"/>
</dbReference>
<sequence>MSIFVMSTSKQLYVGQKKRGRFHHSSFLAGGVTIVAGTLGAENGTLKILEPDENYRS</sequence>
<keyword evidence="6" id="KW-1185">Reference proteome</keyword>
<evidence type="ECO:0000256" key="4">
    <source>
        <dbReference type="ARBA" id="ARBA00023242"/>
    </source>
</evidence>
<reference evidence="6" key="1">
    <citation type="submission" date="2013-01" db="EMBL/GenBank/DDBJ databases">
        <title>Draft Genome Sequence of a Mulberry Tree, Morus notabilis C.K. Schneid.</title>
        <authorList>
            <person name="He N."/>
            <person name="Zhao S."/>
        </authorList>
    </citation>
    <scope>NUCLEOTIDE SEQUENCE</scope>
</reference>
<dbReference type="AlphaFoldDB" id="W9SF49"/>
<keyword evidence="3" id="KW-0963">Cytoplasm</keyword>
<dbReference type="GO" id="GO:0005634">
    <property type="term" value="C:nucleus"/>
    <property type="evidence" value="ECO:0007669"/>
    <property type="project" value="UniProtKB-SubCell"/>
</dbReference>
<protein>
    <submittedName>
        <fullName evidence="5">Uncharacterized protein</fullName>
    </submittedName>
</protein>
<evidence type="ECO:0000256" key="1">
    <source>
        <dbReference type="ARBA" id="ARBA00004123"/>
    </source>
</evidence>